<dbReference type="InterPro" id="IPR000571">
    <property type="entry name" value="Znf_CCCH"/>
</dbReference>
<dbReference type="InterPro" id="IPR011671">
    <property type="entry name" value="tRNA_uracil_MeTrfase"/>
</dbReference>
<evidence type="ECO:0000256" key="12">
    <source>
        <dbReference type="RuleBase" id="RU368004"/>
    </source>
</evidence>
<dbReference type="SUPFAM" id="SSF53335">
    <property type="entry name" value="S-adenosyl-L-methionine-dependent methyltransferases"/>
    <property type="match status" value="1"/>
</dbReference>
<keyword evidence="4 12" id="KW-0963">Cytoplasm</keyword>
<evidence type="ECO:0000256" key="3">
    <source>
        <dbReference type="ARBA" id="ARBA00009056"/>
    </source>
</evidence>
<evidence type="ECO:0000256" key="2">
    <source>
        <dbReference type="ARBA" id="ARBA00004496"/>
    </source>
</evidence>
<organism evidence="14 15">
    <name type="scientific">Periplaneta americana</name>
    <name type="common">American cockroach</name>
    <name type="synonym">Blatta americana</name>
    <dbReference type="NCBI Taxonomy" id="6978"/>
    <lineage>
        <taxon>Eukaryota</taxon>
        <taxon>Metazoa</taxon>
        <taxon>Ecdysozoa</taxon>
        <taxon>Arthropoda</taxon>
        <taxon>Hexapoda</taxon>
        <taxon>Insecta</taxon>
        <taxon>Pterygota</taxon>
        <taxon>Neoptera</taxon>
        <taxon>Polyneoptera</taxon>
        <taxon>Dictyoptera</taxon>
        <taxon>Blattodea</taxon>
        <taxon>Blattoidea</taxon>
        <taxon>Blattidae</taxon>
        <taxon>Blattinae</taxon>
        <taxon>Periplaneta</taxon>
    </lineage>
</organism>
<feature type="zinc finger region" description="C3H1-type" evidence="11">
    <location>
        <begin position="679"/>
        <end position="709"/>
    </location>
</feature>
<evidence type="ECO:0000256" key="4">
    <source>
        <dbReference type="ARBA" id="ARBA00022490"/>
    </source>
</evidence>
<keyword evidence="7 12" id="KW-0949">S-adenosyl-L-methionine</keyword>
<evidence type="ECO:0000256" key="10">
    <source>
        <dbReference type="ARBA" id="ARBA00047957"/>
    </source>
</evidence>
<evidence type="ECO:0000256" key="8">
    <source>
        <dbReference type="ARBA" id="ARBA00022694"/>
    </source>
</evidence>
<comment type="catalytic activity">
    <reaction evidence="10 12">
        <text>uridine(44) in tRNA(Ser) + S-adenosyl-L-methionine = 2'-O-methyluridine(44) in tRNA(Ser) + S-adenosyl-L-homocysteine + H(+)</text>
        <dbReference type="Rhea" id="RHEA:43100"/>
        <dbReference type="Rhea" id="RHEA-COMP:10339"/>
        <dbReference type="Rhea" id="RHEA-COMP:10340"/>
        <dbReference type="ChEBI" id="CHEBI:15378"/>
        <dbReference type="ChEBI" id="CHEBI:57856"/>
        <dbReference type="ChEBI" id="CHEBI:59789"/>
        <dbReference type="ChEBI" id="CHEBI:65315"/>
        <dbReference type="ChEBI" id="CHEBI:74478"/>
        <dbReference type="EC" id="2.1.1.211"/>
    </reaction>
</comment>
<name>A0ABQ8SZD4_PERAM</name>
<keyword evidence="11" id="KW-0863">Zinc-finger</keyword>
<comment type="function">
    <text evidence="1">Probable adenosyl-L-methionine (AdoMet)-dependent tRNA (uracil-O(2)-)-methyltransferase.</text>
</comment>
<dbReference type="PROSITE" id="PS50103">
    <property type="entry name" value="ZF_C3H1"/>
    <property type="match status" value="1"/>
</dbReference>
<dbReference type="EC" id="2.1.1.211" evidence="12"/>
<dbReference type="PANTHER" id="PTHR21210:SF0">
    <property type="entry name" value="TRNA (URACIL-O(2)-)-METHYLTRANSFERASE-RELATED"/>
    <property type="match status" value="1"/>
</dbReference>
<comment type="similarity">
    <text evidence="9">Belongs to the complex I LYR family. LYRM9 subfamily.</text>
</comment>
<comment type="function">
    <text evidence="12">Adenosyl-L-methionine (AdoMet)-dependent tRNA (uracil-O(2)-)-methyltransferase.</text>
</comment>
<keyword evidence="8 12" id="KW-0819">tRNA processing</keyword>
<evidence type="ECO:0000313" key="15">
    <source>
        <dbReference type="Proteomes" id="UP001148838"/>
    </source>
</evidence>
<gene>
    <name evidence="14" type="ORF">ANN_14777</name>
</gene>
<dbReference type="CDD" id="cd20269">
    <property type="entry name" value="Complex1_LYR_LYRM9"/>
    <property type="match status" value="1"/>
</dbReference>
<reference evidence="14 15" key="1">
    <citation type="journal article" date="2022" name="Allergy">
        <title>Genome assembly and annotation of Periplaneta americana reveal a comprehensive cockroach allergen profile.</title>
        <authorList>
            <person name="Wang L."/>
            <person name="Xiong Q."/>
            <person name="Saelim N."/>
            <person name="Wang L."/>
            <person name="Nong W."/>
            <person name="Wan A.T."/>
            <person name="Shi M."/>
            <person name="Liu X."/>
            <person name="Cao Q."/>
            <person name="Hui J.H.L."/>
            <person name="Sookrung N."/>
            <person name="Leung T.F."/>
            <person name="Tungtrongchitr A."/>
            <person name="Tsui S.K.W."/>
        </authorList>
    </citation>
    <scope>NUCLEOTIDE SEQUENCE [LARGE SCALE GENOMIC DNA]</scope>
    <source>
        <strain evidence="14">PWHHKU_190912</strain>
    </source>
</reference>
<dbReference type="InterPro" id="IPR045291">
    <property type="entry name" value="Complex1_LYR_LYRM9"/>
</dbReference>
<dbReference type="InterPro" id="IPR008011">
    <property type="entry name" value="Complex1_LYR_dom"/>
</dbReference>
<keyword evidence="11" id="KW-0862">Zinc</keyword>
<dbReference type="Pfam" id="PF07757">
    <property type="entry name" value="AdoMet_MTase"/>
    <property type="match status" value="1"/>
</dbReference>
<dbReference type="InterPro" id="IPR029063">
    <property type="entry name" value="SAM-dependent_MTases_sf"/>
</dbReference>
<keyword evidence="5 12" id="KW-0489">Methyltransferase</keyword>
<comment type="caution">
    <text evidence="14">The sequence shown here is derived from an EMBL/GenBank/DDBJ whole genome shotgun (WGS) entry which is preliminary data.</text>
</comment>
<evidence type="ECO:0000256" key="6">
    <source>
        <dbReference type="ARBA" id="ARBA00022679"/>
    </source>
</evidence>
<sequence>MSMRVGTSKSLYKYLLRECQKLPKDAQEFYKHSIKQSFKQHVTETDPTRVKQIIERALEDAKWVMKKNIFASLNHTMTSSNQTNMIGHNTLATVEQFWKAMEIWNSNPHLVNRRLCGAIHLYVGKISSSQIDNKILASKLRDVNLMSDTSVNDDHIRQTLQEAGIKTEKIVDTSEIGVYIYIKKLLPRNSDKFQPSHELAVLDKHKNEATFIALQQACEEPNLSPHFPYSFCYEEEKRNITLKIENDIKSASVNWLKEQLFQKIIKWADTADTGEKENTGLVSASLNLVPIDKYCQMYQHLKKKYGAEMVKIWPENTDPLKFVYEDVAIATYLLLLWEQNRLQKGISNTYQTFVDLGCGNGLLVHILNSEGHQGIGLDVRKRRIWDLYPSTTKLQVQPIVPSAESLFPEVDWIIGNHSDELTPWIPIIAARSSYKCKFFLLPCCCYELSGEKYQRTDSSRSQYMDYMDYIYNLCNTCGFKTEIDRLRIPSTKRICFVGGERNYPVEEATKIDIIIKEFINSKTDQKTEEMDERHLSGVENNIKSDWLQHYKIRENEEKVRNCTRLDRGLIEELMILIAKHLLSKWQPKSIDSLDGTERMWNAGGIMSLEELASIIPKQKRMELKNECGGLQTLLKNNSQVFFVNQGHVQLKMPSVQAVPQKKKIVSKNKSRMERYGNVTRKQKPCWFHVNHPDGCPLRDEDCSYKHQGPKFTFS</sequence>
<evidence type="ECO:0000256" key="11">
    <source>
        <dbReference type="PROSITE-ProRule" id="PRU00723"/>
    </source>
</evidence>
<protein>
    <recommendedName>
        <fullName evidence="12">tRNA (uracil-O(2)-)-methyltransferase</fullName>
        <ecNumber evidence="12">2.1.1.211</ecNumber>
    </recommendedName>
</protein>
<evidence type="ECO:0000313" key="14">
    <source>
        <dbReference type="EMBL" id="KAJ4438825.1"/>
    </source>
</evidence>
<evidence type="ECO:0000256" key="1">
    <source>
        <dbReference type="ARBA" id="ARBA00002778"/>
    </source>
</evidence>
<keyword evidence="15" id="KW-1185">Reference proteome</keyword>
<dbReference type="Pfam" id="PF05347">
    <property type="entry name" value="Complex1_LYR"/>
    <property type="match status" value="1"/>
</dbReference>
<proteinExistence type="inferred from homology"/>
<evidence type="ECO:0000256" key="7">
    <source>
        <dbReference type="ARBA" id="ARBA00022691"/>
    </source>
</evidence>
<evidence type="ECO:0000256" key="9">
    <source>
        <dbReference type="ARBA" id="ARBA00025757"/>
    </source>
</evidence>
<keyword evidence="11" id="KW-0479">Metal-binding</keyword>
<keyword evidence="6 12" id="KW-0808">Transferase</keyword>
<feature type="domain" description="C3H1-type" evidence="13">
    <location>
        <begin position="679"/>
        <end position="709"/>
    </location>
</feature>
<evidence type="ECO:0000259" key="13">
    <source>
        <dbReference type="PROSITE" id="PS50103"/>
    </source>
</evidence>
<dbReference type="PANTHER" id="PTHR21210">
    <property type="entry name" value="TRNA (URACIL-O(2)-)-METHYLTRANSFERASE-RELATED"/>
    <property type="match status" value="1"/>
</dbReference>
<accession>A0ABQ8SZD4</accession>
<dbReference type="EMBL" id="JAJSOF020000019">
    <property type="protein sequence ID" value="KAJ4438825.1"/>
    <property type="molecule type" value="Genomic_DNA"/>
</dbReference>
<comment type="similarity">
    <text evidence="3 12">Belongs to the TRM44 family.</text>
</comment>
<comment type="subcellular location">
    <subcellularLocation>
        <location evidence="2 12">Cytoplasm</location>
    </subcellularLocation>
</comment>
<dbReference type="Proteomes" id="UP001148838">
    <property type="component" value="Unassembled WGS sequence"/>
</dbReference>
<evidence type="ECO:0000256" key="5">
    <source>
        <dbReference type="ARBA" id="ARBA00022603"/>
    </source>
</evidence>